<evidence type="ECO:0000259" key="3">
    <source>
        <dbReference type="PROSITE" id="PS50097"/>
    </source>
</evidence>
<feature type="domain" description="BTB" evidence="3">
    <location>
        <begin position="36"/>
        <end position="106"/>
    </location>
</feature>
<keyword evidence="2" id="KW-0963">Cytoplasm</keyword>
<dbReference type="RefSeq" id="XP_020898782.1">
    <property type="nucleotide sequence ID" value="XM_021043123.2"/>
</dbReference>
<dbReference type="KEGG" id="epa:110237524"/>
<dbReference type="GO" id="GO:0005829">
    <property type="term" value="C:cytosol"/>
    <property type="evidence" value="ECO:0007669"/>
    <property type="project" value="TreeGrafter"/>
</dbReference>
<dbReference type="FunFam" id="3.30.710.10:FF:000228">
    <property type="entry name" value="Predicted protein"/>
    <property type="match status" value="1"/>
</dbReference>
<dbReference type="Gene3D" id="2.60.120.820">
    <property type="entry name" value="PHR domain"/>
    <property type="match status" value="1"/>
</dbReference>
<sequence>MASSLHGFDSHGDNWQTTKRSIRERCQFMFNNKLLSDITFVIGKNGEKKRIWAHKLLLAISSPVLHAMFYGSMAEQGLEVELSDCEYETFLELLSYIYFDEVEINESNVLGILYLAKKYILPFLAEKCLDFLEQNIDNQNAFTLLSQARHYNEENLEEKCWEIIERETAQAISSDDFLEINHGVITALLSRETLTVEEVDLFKAVKKWSEKECIRMNLPPLPENIRKVLSVALYLVRFPVMTLEEFASDAAVSGILTQDETIAVFLYHGSKGTKKIAKFPCEPRRGIHKVYRCRRFRSHCSDWQCDGTNVDSIRFSVDSDILVTGVGLYGISKPDDTDVPFNVDVELLDSHNDSLATYEGTYFVDGSNDIHDVHFEMPVAIEAHESYIIRALIKGPLSLRGNEGMRELRCERSGVRFWFDVDEASFNGTTTCDGQIPEIIFKIPYKNE</sequence>
<evidence type="ECO:0000256" key="2">
    <source>
        <dbReference type="ARBA" id="ARBA00022490"/>
    </source>
</evidence>
<dbReference type="EnsemblMetazoa" id="XM_021043123.2">
    <property type="protein sequence ID" value="XP_020898782.1"/>
    <property type="gene ID" value="LOC110237524"/>
</dbReference>
<dbReference type="Pfam" id="PF00651">
    <property type="entry name" value="BTB"/>
    <property type="match status" value="1"/>
</dbReference>
<dbReference type="InterPro" id="IPR011333">
    <property type="entry name" value="SKP1/BTB/POZ_sf"/>
</dbReference>
<evidence type="ECO:0000313" key="4">
    <source>
        <dbReference type="EnsemblMetazoa" id="XP_020898782.1"/>
    </source>
</evidence>
<keyword evidence="5" id="KW-1185">Reference proteome</keyword>
<dbReference type="Gene3D" id="1.25.40.420">
    <property type="match status" value="1"/>
</dbReference>
<dbReference type="Pfam" id="PF07707">
    <property type="entry name" value="BACK"/>
    <property type="match status" value="1"/>
</dbReference>
<name>A0A913X4J8_EXADI</name>
<dbReference type="SMART" id="SM00875">
    <property type="entry name" value="BACK"/>
    <property type="match status" value="1"/>
</dbReference>
<dbReference type="GeneID" id="110237524"/>
<proteinExistence type="predicted"/>
<comment type="subcellular location">
    <subcellularLocation>
        <location evidence="1">Cytoplasm</location>
    </subcellularLocation>
</comment>
<dbReference type="InterPro" id="IPR012983">
    <property type="entry name" value="PHR"/>
</dbReference>
<dbReference type="SUPFAM" id="SSF54695">
    <property type="entry name" value="POZ domain"/>
    <property type="match status" value="1"/>
</dbReference>
<dbReference type="GO" id="GO:0022008">
    <property type="term" value="P:neurogenesis"/>
    <property type="evidence" value="ECO:0007669"/>
    <property type="project" value="TreeGrafter"/>
</dbReference>
<organism evidence="4 5">
    <name type="scientific">Exaiptasia diaphana</name>
    <name type="common">Tropical sea anemone</name>
    <name type="synonym">Aiptasia pulchella</name>
    <dbReference type="NCBI Taxonomy" id="2652724"/>
    <lineage>
        <taxon>Eukaryota</taxon>
        <taxon>Metazoa</taxon>
        <taxon>Cnidaria</taxon>
        <taxon>Anthozoa</taxon>
        <taxon>Hexacorallia</taxon>
        <taxon>Actiniaria</taxon>
        <taxon>Aiptasiidae</taxon>
        <taxon>Exaiptasia</taxon>
    </lineage>
</organism>
<dbReference type="Pfam" id="PF08005">
    <property type="entry name" value="PHR"/>
    <property type="match status" value="1"/>
</dbReference>
<dbReference type="OrthoDB" id="636773at2759"/>
<evidence type="ECO:0000256" key="1">
    <source>
        <dbReference type="ARBA" id="ARBA00004496"/>
    </source>
</evidence>
<accession>A0A913X4J8</accession>
<protein>
    <recommendedName>
        <fullName evidence="3">BTB domain-containing protein</fullName>
    </recommendedName>
</protein>
<dbReference type="AlphaFoldDB" id="A0A913X4J8"/>
<dbReference type="Gene3D" id="3.30.710.10">
    <property type="entry name" value="Potassium Channel Kv1.1, Chain A"/>
    <property type="match status" value="1"/>
</dbReference>
<dbReference type="OMA" id="DTICINC"/>
<dbReference type="InterPro" id="IPR038648">
    <property type="entry name" value="PHR_sf"/>
</dbReference>
<dbReference type="PANTHER" id="PTHR45774">
    <property type="entry name" value="BTB/POZ DOMAIN-CONTAINING"/>
    <property type="match status" value="1"/>
</dbReference>
<dbReference type="PROSITE" id="PS50097">
    <property type="entry name" value="BTB"/>
    <property type="match status" value="1"/>
</dbReference>
<dbReference type="SMART" id="SM00225">
    <property type="entry name" value="BTB"/>
    <property type="match status" value="1"/>
</dbReference>
<reference evidence="4" key="1">
    <citation type="submission" date="2022-11" db="UniProtKB">
        <authorList>
            <consortium name="EnsemblMetazoa"/>
        </authorList>
    </citation>
    <scope>IDENTIFICATION</scope>
</reference>
<evidence type="ECO:0000313" key="5">
    <source>
        <dbReference type="Proteomes" id="UP000887567"/>
    </source>
</evidence>
<dbReference type="InterPro" id="IPR011705">
    <property type="entry name" value="BACK"/>
</dbReference>
<dbReference type="PANTHER" id="PTHR45774:SF3">
    <property type="entry name" value="BTB (POZ) DOMAIN-CONTAINING 2B-RELATED"/>
    <property type="match status" value="1"/>
</dbReference>
<dbReference type="Proteomes" id="UP000887567">
    <property type="component" value="Unplaced"/>
</dbReference>
<dbReference type="InterPro" id="IPR000210">
    <property type="entry name" value="BTB/POZ_dom"/>
</dbReference>